<evidence type="ECO:0000259" key="6">
    <source>
        <dbReference type="PROSITE" id="PS51898"/>
    </source>
</evidence>
<dbReference type="Gene3D" id="1.10.150.130">
    <property type="match status" value="1"/>
</dbReference>
<dbReference type="InterPro" id="IPR050090">
    <property type="entry name" value="Tyrosine_recombinase_XerCD"/>
</dbReference>
<dbReference type="PROSITE" id="PS51900">
    <property type="entry name" value="CB"/>
    <property type="match status" value="1"/>
</dbReference>
<accession>C5EDK9</accession>
<evidence type="ECO:0000256" key="1">
    <source>
        <dbReference type="ARBA" id="ARBA00008857"/>
    </source>
</evidence>
<dbReference type="InterPro" id="IPR004107">
    <property type="entry name" value="Integrase_SAM-like_N"/>
</dbReference>
<dbReference type="InterPro" id="IPR013762">
    <property type="entry name" value="Integrase-like_cat_sf"/>
</dbReference>
<dbReference type="GO" id="GO:0015074">
    <property type="term" value="P:DNA integration"/>
    <property type="evidence" value="ECO:0007669"/>
    <property type="project" value="UniProtKB-KW"/>
</dbReference>
<dbReference type="Pfam" id="PF14659">
    <property type="entry name" value="Phage_int_SAM_3"/>
    <property type="match status" value="1"/>
</dbReference>
<evidence type="ECO:0000313" key="8">
    <source>
        <dbReference type="EMBL" id="EEQ56103.1"/>
    </source>
</evidence>
<dbReference type="InterPro" id="IPR044068">
    <property type="entry name" value="CB"/>
</dbReference>
<organism evidence="8">
    <name type="scientific">Bifidobacterium longum subsp. infantis CCUG 52486</name>
    <dbReference type="NCBI Taxonomy" id="537937"/>
    <lineage>
        <taxon>Bacteria</taxon>
        <taxon>Bacillati</taxon>
        <taxon>Actinomycetota</taxon>
        <taxon>Actinomycetes</taxon>
        <taxon>Bifidobacteriales</taxon>
        <taxon>Bifidobacteriaceae</taxon>
        <taxon>Bifidobacterium</taxon>
    </lineage>
</organism>
<dbReference type="AlphaFoldDB" id="C5EDK9"/>
<evidence type="ECO:0000256" key="2">
    <source>
        <dbReference type="ARBA" id="ARBA00022908"/>
    </source>
</evidence>
<evidence type="ECO:0000256" key="3">
    <source>
        <dbReference type="ARBA" id="ARBA00023125"/>
    </source>
</evidence>
<dbReference type="CDD" id="cd01189">
    <property type="entry name" value="INT_ICEBs1_C_like"/>
    <property type="match status" value="1"/>
</dbReference>
<sequence length="291" mass="33424">MKMLLREFWNDRFWPHCTRNLRESTRVGYESAWRLHVMPCFGGMGMDAISVELVDKWLANFDTAGAARKAWAVLRAILRRAIRWNLLDVDITRRDIQLPAEPHYEPQILTIRQQRALLQGFYGHPLEAWLICAVSCGLRTEEGYGLEWSDIDLRSGVLHVERGLQWVGGHEAVVPPKTELSRRTLPLPRFAVKRLRELRPREGGRLIGTLTPPQAARQYKAYCKRHDLPHVPARNLRHSWATNTLAAGADIAIVSKMLGHSDIKTTAKYYLKPDITALRDAQRLWERALIA</sequence>
<dbReference type="GO" id="GO:0003677">
    <property type="term" value="F:DNA binding"/>
    <property type="evidence" value="ECO:0007669"/>
    <property type="project" value="UniProtKB-UniRule"/>
</dbReference>
<dbReference type="GO" id="GO:0006310">
    <property type="term" value="P:DNA recombination"/>
    <property type="evidence" value="ECO:0007669"/>
    <property type="project" value="UniProtKB-KW"/>
</dbReference>
<evidence type="ECO:0000256" key="4">
    <source>
        <dbReference type="ARBA" id="ARBA00023172"/>
    </source>
</evidence>
<feature type="domain" description="Tyr recombinase" evidence="6">
    <location>
        <begin position="104"/>
        <end position="283"/>
    </location>
</feature>
<feature type="domain" description="Core-binding (CB)" evidence="7">
    <location>
        <begin position="1"/>
        <end position="86"/>
    </location>
</feature>
<dbReference type="Proteomes" id="UP000005084">
    <property type="component" value="Unassembled WGS sequence"/>
</dbReference>
<dbReference type="InterPro" id="IPR002104">
    <property type="entry name" value="Integrase_catalytic"/>
</dbReference>
<dbReference type="PANTHER" id="PTHR30349">
    <property type="entry name" value="PHAGE INTEGRASE-RELATED"/>
    <property type="match status" value="1"/>
</dbReference>
<dbReference type="InterPro" id="IPR010998">
    <property type="entry name" value="Integrase_recombinase_N"/>
</dbReference>
<dbReference type="PANTHER" id="PTHR30349:SF64">
    <property type="entry name" value="PROPHAGE INTEGRASE INTD-RELATED"/>
    <property type="match status" value="1"/>
</dbReference>
<protein>
    <submittedName>
        <fullName evidence="8">Site-specific recombinase, phage integrase family</fullName>
    </submittedName>
</protein>
<dbReference type="EMBL" id="DS990250">
    <property type="protein sequence ID" value="EEQ56103.1"/>
    <property type="molecule type" value="Genomic_DNA"/>
</dbReference>
<dbReference type="Gene3D" id="1.10.443.10">
    <property type="entry name" value="Intergrase catalytic core"/>
    <property type="match status" value="1"/>
</dbReference>
<gene>
    <name evidence="8" type="ORF">BLIG_02233</name>
</gene>
<keyword evidence="2" id="KW-0229">DNA integration</keyword>
<name>C5EDK9_BIFLI</name>
<dbReference type="SUPFAM" id="SSF56349">
    <property type="entry name" value="DNA breaking-rejoining enzymes"/>
    <property type="match status" value="1"/>
</dbReference>
<dbReference type="Pfam" id="PF00589">
    <property type="entry name" value="Phage_integrase"/>
    <property type="match status" value="1"/>
</dbReference>
<dbReference type="HOGENOM" id="CLU_027562_17_1_11"/>
<reference evidence="8" key="1">
    <citation type="submission" date="2008-08" db="EMBL/GenBank/DDBJ databases">
        <title>Annotation of Bifidobacterium longum subsp. infantis CCUG 52486.</title>
        <authorList>
            <consortium name="The Broad Institute Genome Sequencing Platform"/>
            <person name="Gougoulias C."/>
            <person name="Tuohy K.M."/>
            <person name="Gibson G.R."/>
            <person name="Ward D."/>
            <person name="Mehta T."/>
            <person name="Young S."/>
            <person name="Jaffe D."/>
            <person name="Gnerre S."/>
            <person name="Berlin A."/>
            <person name="Heiman D."/>
            <person name="Hepburn T."/>
            <person name="Shea T."/>
            <person name="Sykes S."/>
            <person name="Alvarado L."/>
            <person name="Kodira C."/>
            <person name="Borodovsky M."/>
            <person name="Lander E."/>
            <person name="Galagan J."/>
            <person name="Nusbaum C."/>
            <person name="Birren B."/>
        </authorList>
    </citation>
    <scope>NUCLEOTIDE SEQUENCE [LARGE SCALE GENOMIC DNA]</scope>
    <source>
        <strain evidence="8">CCUG 52486</strain>
    </source>
</reference>
<keyword evidence="4" id="KW-0233">DNA recombination</keyword>
<dbReference type="PROSITE" id="PS51898">
    <property type="entry name" value="TYR_RECOMBINASE"/>
    <property type="match status" value="1"/>
</dbReference>
<dbReference type="InterPro" id="IPR011010">
    <property type="entry name" value="DNA_brk_join_enz"/>
</dbReference>
<comment type="similarity">
    <text evidence="1">Belongs to the 'phage' integrase family.</text>
</comment>
<keyword evidence="3 5" id="KW-0238">DNA-binding</keyword>
<evidence type="ECO:0000256" key="5">
    <source>
        <dbReference type="PROSITE-ProRule" id="PRU01248"/>
    </source>
</evidence>
<evidence type="ECO:0000259" key="7">
    <source>
        <dbReference type="PROSITE" id="PS51900"/>
    </source>
</evidence>
<proteinExistence type="inferred from homology"/>